<gene>
    <name evidence="3" type="ORF">LSP00402_LOCUS1059</name>
</gene>
<feature type="domain" description="EF-hand" evidence="2">
    <location>
        <begin position="68"/>
        <end position="103"/>
    </location>
</feature>
<proteinExistence type="predicted"/>
<dbReference type="PROSITE" id="PS00018">
    <property type="entry name" value="EF_HAND_1"/>
    <property type="match status" value="1"/>
</dbReference>
<organism evidence="3">
    <name type="scientific">Lotharella oceanica</name>
    <dbReference type="NCBI Taxonomy" id="641309"/>
    <lineage>
        <taxon>Eukaryota</taxon>
        <taxon>Sar</taxon>
        <taxon>Rhizaria</taxon>
        <taxon>Cercozoa</taxon>
        <taxon>Chlorarachniophyceae</taxon>
        <taxon>Lotharella</taxon>
    </lineage>
</organism>
<evidence type="ECO:0000313" key="3">
    <source>
        <dbReference type="EMBL" id="CAD9745954.1"/>
    </source>
</evidence>
<reference evidence="3" key="1">
    <citation type="submission" date="2021-01" db="EMBL/GenBank/DDBJ databases">
        <authorList>
            <person name="Corre E."/>
            <person name="Pelletier E."/>
            <person name="Niang G."/>
            <person name="Scheremetjew M."/>
            <person name="Finn R."/>
            <person name="Kale V."/>
            <person name="Holt S."/>
            <person name="Cochrane G."/>
            <person name="Meng A."/>
            <person name="Brown T."/>
            <person name="Cohen L."/>
        </authorList>
    </citation>
    <scope>NUCLEOTIDE SEQUENCE</scope>
    <source>
        <strain evidence="3">CCMP622</strain>
    </source>
</reference>
<evidence type="ECO:0000256" key="1">
    <source>
        <dbReference type="ARBA" id="ARBA00022837"/>
    </source>
</evidence>
<dbReference type="InterPro" id="IPR018247">
    <property type="entry name" value="EF_Hand_1_Ca_BS"/>
</dbReference>
<keyword evidence="1" id="KW-0106">Calcium</keyword>
<protein>
    <recommendedName>
        <fullName evidence="2">EF-hand domain-containing protein</fullName>
    </recommendedName>
</protein>
<accession>A0A7S2TFF4</accession>
<dbReference type="PROSITE" id="PS50222">
    <property type="entry name" value="EF_HAND_2"/>
    <property type="match status" value="1"/>
</dbReference>
<dbReference type="Gene3D" id="1.10.238.10">
    <property type="entry name" value="EF-hand"/>
    <property type="match status" value="1"/>
</dbReference>
<dbReference type="InterPro" id="IPR011992">
    <property type="entry name" value="EF-hand-dom_pair"/>
</dbReference>
<dbReference type="InterPro" id="IPR002048">
    <property type="entry name" value="EF_hand_dom"/>
</dbReference>
<sequence>MKQEEFDTLKRVMELLEAWGIDKFTGSMNVDEFTKAKFESDPGTLVKVNLFSMVDLDEGGSLEAAELSYYAQGKAKFNDLDKDNGGTIDYMEFKDFLKPETYITPTGFAGADIDGGENFGALELEEFFPLYHYGIQFYDVAKGAPPSVVQNDTWSILVKKCDIRESCPFGSFDDGDGKMELHEFTNGLYAKYRKCASV</sequence>
<name>A0A7S2TFF4_9EUKA</name>
<dbReference type="AlphaFoldDB" id="A0A7S2TFF4"/>
<dbReference type="EMBL" id="HBHP01001637">
    <property type="protein sequence ID" value="CAD9745954.1"/>
    <property type="molecule type" value="Transcribed_RNA"/>
</dbReference>
<dbReference type="GO" id="GO:0005509">
    <property type="term" value="F:calcium ion binding"/>
    <property type="evidence" value="ECO:0007669"/>
    <property type="project" value="InterPro"/>
</dbReference>
<dbReference type="SUPFAM" id="SSF47473">
    <property type="entry name" value="EF-hand"/>
    <property type="match status" value="2"/>
</dbReference>
<evidence type="ECO:0000259" key="2">
    <source>
        <dbReference type="PROSITE" id="PS50222"/>
    </source>
</evidence>